<gene>
    <name evidence="1" type="ORF">NQ176_g9191</name>
</gene>
<accession>A0ACC1MNZ3</accession>
<dbReference type="EMBL" id="JANJQO010002006">
    <property type="protein sequence ID" value="KAJ2968413.1"/>
    <property type="molecule type" value="Genomic_DNA"/>
</dbReference>
<proteinExistence type="predicted"/>
<evidence type="ECO:0000313" key="1">
    <source>
        <dbReference type="EMBL" id="KAJ2968413.1"/>
    </source>
</evidence>
<reference evidence="1" key="1">
    <citation type="submission" date="2022-08" db="EMBL/GenBank/DDBJ databases">
        <title>Genome Sequence of Lecanicillium fungicola.</title>
        <authorList>
            <person name="Buettner E."/>
        </authorList>
    </citation>
    <scope>NUCLEOTIDE SEQUENCE</scope>
    <source>
        <strain evidence="1">Babe33</strain>
    </source>
</reference>
<protein>
    <submittedName>
        <fullName evidence="1">Uncharacterized protein</fullName>
    </submittedName>
</protein>
<sequence length="201" mass="21634">MPVTIKTLARKLGNLKSPNKPEAFRIAGLQESAAQLLQSEYTQYINTKGTPYHAANGLILRHDNAHDNAHDHLNRAGEIQTQHSPGYTSPGDAATAAEKEPRGSDTSSILEGIHAFSTAIGVALCDPINTEPWSRFLSAAQNCPGNETQVDGDLEHADRSFGPVKLGILLRQIEGLNPGKLSIIDLTAKVTSARVRPQEVI</sequence>
<evidence type="ECO:0000313" key="2">
    <source>
        <dbReference type="Proteomes" id="UP001143910"/>
    </source>
</evidence>
<dbReference type="Proteomes" id="UP001143910">
    <property type="component" value="Unassembled WGS sequence"/>
</dbReference>
<organism evidence="1 2">
    <name type="scientific">Zarea fungicola</name>
    <dbReference type="NCBI Taxonomy" id="93591"/>
    <lineage>
        <taxon>Eukaryota</taxon>
        <taxon>Fungi</taxon>
        <taxon>Dikarya</taxon>
        <taxon>Ascomycota</taxon>
        <taxon>Pezizomycotina</taxon>
        <taxon>Sordariomycetes</taxon>
        <taxon>Hypocreomycetidae</taxon>
        <taxon>Hypocreales</taxon>
        <taxon>Cordycipitaceae</taxon>
        <taxon>Zarea</taxon>
    </lineage>
</organism>
<keyword evidence="2" id="KW-1185">Reference proteome</keyword>
<comment type="caution">
    <text evidence="1">The sequence shown here is derived from an EMBL/GenBank/DDBJ whole genome shotgun (WGS) entry which is preliminary data.</text>
</comment>
<name>A0ACC1MNZ3_9HYPO</name>